<keyword evidence="5 10" id="KW-0067">ATP-binding</keyword>
<organism evidence="12 13">
    <name type="scientific">Candidatus Ruthenibacterium merdavium</name>
    <dbReference type="NCBI Taxonomy" id="2838752"/>
    <lineage>
        <taxon>Bacteria</taxon>
        <taxon>Bacillati</taxon>
        <taxon>Bacillota</taxon>
        <taxon>Clostridia</taxon>
        <taxon>Eubacteriales</taxon>
        <taxon>Oscillospiraceae</taxon>
        <taxon>Ruthenibacterium</taxon>
    </lineage>
</organism>
<comment type="caution">
    <text evidence="12">The sequence shown here is derived from an EMBL/GenBank/DDBJ whole genome shotgun (WGS) entry which is preliminary data.</text>
</comment>
<comment type="subunit">
    <text evidence="2 10">Heterotrimer of A, B and C subunits.</text>
</comment>
<comment type="catalytic activity">
    <reaction evidence="8 10">
        <text>L-aspartyl-tRNA(Asn) + L-glutamine + ATP + H2O = L-asparaginyl-tRNA(Asn) + L-glutamate + ADP + phosphate + 2 H(+)</text>
        <dbReference type="Rhea" id="RHEA:14513"/>
        <dbReference type="Rhea" id="RHEA-COMP:9674"/>
        <dbReference type="Rhea" id="RHEA-COMP:9677"/>
        <dbReference type="ChEBI" id="CHEBI:15377"/>
        <dbReference type="ChEBI" id="CHEBI:15378"/>
        <dbReference type="ChEBI" id="CHEBI:29985"/>
        <dbReference type="ChEBI" id="CHEBI:30616"/>
        <dbReference type="ChEBI" id="CHEBI:43474"/>
        <dbReference type="ChEBI" id="CHEBI:58359"/>
        <dbReference type="ChEBI" id="CHEBI:78515"/>
        <dbReference type="ChEBI" id="CHEBI:78516"/>
        <dbReference type="ChEBI" id="CHEBI:456216"/>
    </reaction>
</comment>
<dbReference type="Gene3D" id="1.10.150.380">
    <property type="entry name" value="GatB domain, N-terminal subdomain"/>
    <property type="match status" value="1"/>
</dbReference>
<dbReference type="NCBIfam" id="NF004014">
    <property type="entry name" value="PRK05477.1-4"/>
    <property type="match status" value="1"/>
</dbReference>
<dbReference type="PANTHER" id="PTHR11659:SF0">
    <property type="entry name" value="GLUTAMYL-TRNA(GLN) AMIDOTRANSFERASE SUBUNIT B, MITOCHONDRIAL"/>
    <property type="match status" value="1"/>
</dbReference>
<dbReference type="InterPro" id="IPR018027">
    <property type="entry name" value="Asn/Gln_amidotransferase"/>
</dbReference>
<feature type="domain" description="Asn/Gln amidotransferase" evidence="11">
    <location>
        <begin position="332"/>
        <end position="480"/>
    </location>
</feature>
<reference evidence="12" key="2">
    <citation type="submission" date="2021-04" db="EMBL/GenBank/DDBJ databases">
        <authorList>
            <person name="Gilroy R."/>
        </authorList>
    </citation>
    <scope>NUCLEOTIDE SEQUENCE</scope>
    <source>
        <strain evidence="12">5933</strain>
    </source>
</reference>
<reference evidence="12" key="1">
    <citation type="journal article" date="2021" name="PeerJ">
        <title>Extensive microbial diversity within the chicken gut microbiome revealed by metagenomics and culture.</title>
        <authorList>
            <person name="Gilroy R."/>
            <person name="Ravi A."/>
            <person name="Getino M."/>
            <person name="Pursley I."/>
            <person name="Horton D.L."/>
            <person name="Alikhan N.F."/>
            <person name="Baker D."/>
            <person name="Gharbi K."/>
            <person name="Hall N."/>
            <person name="Watson M."/>
            <person name="Adriaenssens E.M."/>
            <person name="Foster-Nyarko E."/>
            <person name="Jarju S."/>
            <person name="Secka A."/>
            <person name="Antonio M."/>
            <person name="Oren A."/>
            <person name="Chaudhuri R.R."/>
            <person name="La Ragione R."/>
            <person name="Hildebrand F."/>
            <person name="Pallen M.J."/>
        </authorList>
    </citation>
    <scope>NUCLEOTIDE SEQUENCE</scope>
    <source>
        <strain evidence="12">5933</strain>
    </source>
</reference>
<dbReference type="EC" id="6.3.5.-" evidence="10"/>
<dbReference type="InterPro" id="IPR017959">
    <property type="entry name" value="Asn/Gln-tRNA_amidoTrfase_suB/E"/>
</dbReference>
<dbReference type="Gene3D" id="1.10.10.410">
    <property type="match status" value="1"/>
</dbReference>
<evidence type="ECO:0000256" key="9">
    <source>
        <dbReference type="ARBA" id="ARBA00047913"/>
    </source>
</evidence>
<evidence type="ECO:0000313" key="12">
    <source>
        <dbReference type="EMBL" id="HJC72892.1"/>
    </source>
</evidence>
<dbReference type="GO" id="GO:0006412">
    <property type="term" value="P:translation"/>
    <property type="evidence" value="ECO:0007669"/>
    <property type="project" value="UniProtKB-UniRule"/>
</dbReference>
<dbReference type="GO" id="GO:0070681">
    <property type="term" value="P:glutaminyl-tRNAGln biosynthesis via transamidation"/>
    <property type="evidence" value="ECO:0007669"/>
    <property type="project" value="TreeGrafter"/>
</dbReference>
<dbReference type="SUPFAM" id="SSF89095">
    <property type="entry name" value="GatB/YqeY motif"/>
    <property type="match status" value="1"/>
</dbReference>
<dbReference type="Pfam" id="PF02637">
    <property type="entry name" value="GatB_Yqey"/>
    <property type="match status" value="1"/>
</dbReference>
<dbReference type="SUPFAM" id="SSF55931">
    <property type="entry name" value="Glutamine synthetase/guanido kinase"/>
    <property type="match status" value="1"/>
</dbReference>
<dbReference type="GO" id="GO:0005524">
    <property type="term" value="F:ATP binding"/>
    <property type="evidence" value="ECO:0007669"/>
    <property type="project" value="UniProtKB-KW"/>
</dbReference>
<dbReference type="InterPro" id="IPR003789">
    <property type="entry name" value="Asn/Gln_tRNA_amidoTrase-B-like"/>
</dbReference>
<evidence type="ECO:0000256" key="1">
    <source>
        <dbReference type="ARBA" id="ARBA00005306"/>
    </source>
</evidence>
<evidence type="ECO:0000256" key="2">
    <source>
        <dbReference type="ARBA" id="ARBA00011123"/>
    </source>
</evidence>
<dbReference type="GO" id="GO:0050567">
    <property type="term" value="F:glutaminyl-tRNA synthase (glutamine-hydrolyzing) activity"/>
    <property type="evidence" value="ECO:0007669"/>
    <property type="project" value="UniProtKB-UniRule"/>
</dbReference>
<evidence type="ECO:0000256" key="10">
    <source>
        <dbReference type="HAMAP-Rule" id="MF_00121"/>
    </source>
</evidence>
<dbReference type="SMART" id="SM00845">
    <property type="entry name" value="GatB_Yqey"/>
    <property type="match status" value="1"/>
</dbReference>
<dbReference type="NCBIfam" id="TIGR00133">
    <property type="entry name" value="gatB"/>
    <property type="match status" value="1"/>
</dbReference>
<dbReference type="AlphaFoldDB" id="A0A9D2Q4T7"/>
<dbReference type="InterPro" id="IPR006075">
    <property type="entry name" value="Asn/Gln-tRNA_Trfase_suB/E_cat"/>
</dbReference>
<accession>A0A9D2Q4T7</accession>
<proteinExistence type="inferred from homology"/>
<name>A0A9D2Q4T7_9FIRM</name>
<evidence type="ECO:0000256" key="6">
    <source>
        <dbReference type="ARBA" id="ARBA00022917"/>
    </source>
</evidence>
<comment type="function">
    <text evidence="7 10">Allows the formation of correctly charged Asn-tRNA(Asn) or Gln-tRNA(Gln) through the transamidation of misacylated Asp-tRNA(Asn) or Glu-tRNA(Gln) in organisms which lack either or both of asparaginyl-tRNA or glutaminyl-tRNA synthetases. The reaction takes place in the presence of glutamine and ATP through an activated phospho-Asp-tRNA(Asn) or phospho-Glu-tRNA(Gln).</text>
</comment>
<dbReference type="Pfam" id="PF02934">
    <property type="entry name" value="GatB_N"/>
    <property type="match status" value="1"/>
</dbReference>
<dbReference type="InterPro" id="IPR023168">
    <property type="entry name" value="GatB_Yqey_C_2"/>
</dbReference>
<dbReference type="EMBL" id="DWWA01000046">
    <property type="protein sequence ID" value="HJC72892.1"/>
    <property type="molecule type" value="Genomic_DNA"/>
</dbReference>
<dbReference type="FunFam" id="1.10.10.410:FF:000001">
    <property type="entry name" value="Aspartyl/glutamyl-tRNA(Asn/Gln) amidotransferase subunit B"/>
    <property type="match status" value="1"/>
</dbReference>
<evidence type="ECO:0000259" key="11">
    <source>
        <dbReference type="SMART" id="SM00845"/>
    </source>
</evidence>
<keyword evidence="3 10" id="KW-0436">Ligase</keyword>
<dbReference type="InterPro" id="IPR042114">
    <property type="entry name" value="GatB_C_1"/>
</dbReference>
<sequence length="483" mass="53778">MSALNEKYEVIVGLEIHAELSTKTKIFCGCKNAFGAEVNTLCCPVCMGMPGTLPVLNRQVVDYAVTMGHALGCSINRVSKNDRKNYYYPDLPKAYQISQFDVPLCENGSLDILVNGEVKRIGITRIHIEEDAGKLIHDDSFAGSLVDFNRCGVPLIEIVSEPDMRSAEEAKAYMEAITNILLYLGISDAKMQEGSVRADVNVSVRPKGSAEFGTRTEMKNVNSFGAVYRAIQYEANRQMEELEKGGVIEQETRRWDDAKGVNFVLRTKEDAQDYRYFPEPDLLTFVLSEEHVQKLKESVPELPVAKTLRYVKEFGLNQADAELLASSKQRSAFFDACVAFNRCDKKALSNWMIGDVARILNERRIEIDETYLTPEKLTAMVELIENKTISNTAAKTVLEEMFARDCRPKDVVEEKGLAQVSDTGALAAIVKDVLASQTKAVEDYKNGKTNVLGFLVGQCMKASKGQGNPAILREMMEQEIAKL</sequence>
<dbReference type="PROSITE" id="PS01234">
    <property type="entry name" value="GATB"/>
    <property type="match status" value="1"/>
</dbReference>
<evidence type="ECO:0000313" key="13">
    <source>
        <dbReference type="Proteomes" id="UP000823918"/>
    </source>
</evidence>
<evidence type="ECO:0000256" key="8">
    <source>
        <dbReference type="ARBA" id="ARBA00047380"/>
    </source>
</evidence>
<dbReference type="PANTHER" id="PTHR11659">
    <property type="entry name" value="GLUTAMYL-TRNA GLN AMIDOTRANSFERASE SUBUNIT B MITOCHONDRIAL AND PROKARYOTIC PET112-RELATED"/>
    <property type="match status" value="1"/>
</dbReference>
<dbReference type="InterPro" id="IPR017958">
    <property type="entry name" value="Gln-tRNA_amidoTrfase_suB_CS"/>
</dbReference>
<dbReference type="NCBIfam" id="NF004012">
    <property type="entry name" value="PRK05477.1-2"/>
    <property type="match status" value="1"/>
</dbReference>
<dbReference type="InterPro" id="IPR014746">
    <property type="entry name" value="Gln_synth/guanido_kin_cat_dom"/>
</dbReference>
<protein>
    <recommendedName>
        <fullName evidence="10">Aspartyl/glutamyl-tRNA(Asn/Gln) amidotransferase subunit B</fullName>
        <shortName evidence="10">Asp/Glu-ADT subunit B</shortName>
        <ecNumber evidence="10">6.3.5.-</ecNumber>
    </recommendedName>
</protein>
<keyword evidence="4 10" id="KW-0547">Nucleotide-binding</keyword>
<gene>
    <name evidence="10 12" type="primary">gatB</name>
    <name evidence="12" type="ORF">H9698_08895</name>
</gene>
<evidence type="ECO:0000256" key="5">
    <source>
        <dbReference type="ARBA" id="ARBA00022840"/>
    </source>
</evidence>
<comment type="catalytic activity">
    <reaction evidence="9 10">
        <text>L-glutamyl-tRNA(Gln) + L-glutamine + ATP + H2O = L-glutaminyl-tRNA(Gln) + L-glutamate + ADP + phosphate + H(+)</text>
        <dbReference type="Rhea" id="RHEA:17521"/>
        <dbReference type="Rhea" id="RHEA-COMP:9681"/>
        <dbReference type="Rhea" id="RHEA-COMP:9684"/>
        <dbReference type="ChEBI" id="CHEBI:15377"/>
        <dbReference type="ChEBI" id="CHEBI:15378"/>
        <dbReference type="ChEBI" id="CHEBI:29985"/>
        <dbReference type="ChEBI" id="CHEBI:30616"/>
        <dbReference type="ChEBI" id="CHEBI:43474"/>
        <dbReference type="ChEBI" id="CHEBI:58359"/>
        <dbReference type="ChEBI" id="CHEBI:78520"/>
        <dbReference type="ChEBI" id="CHEBI:78521"/>
        <dbReference type="ChEBI" id="CHEBI:456216"/>
    </reaction>
</comment>
<evidence type="ECO:0000256" key="3">
    <source>
        <dbReference type="ARBA" id="ARBA00022598"/>
    </source>
</evidence>
<evidence type="ECO:0000256" key="7">
    <source>
        <dbReference type="ARBA" id="ARBA00024799"/>
    </source>
</evidence>
<evidence type="ECO:0000256" key="4">
    <source>
        <dbReference type="ARBA" id="ARBA00022741"/>
    </source>
</evidence>
<dbReference type="Proteomes" id="UP000823918">
    <property type="component" value="Unassembled WGS sequence"/>
</dbReference>
<dbReference type="HAMAP" id="MF_00121">
    <property type="entry name" value="GatB"/>
    <property type="match status" value="1"/>
</dbReference>
<comment type="similarity">
    <text evidence="1 10">Belongs to the GatB/GatE family. GatB subfamily.</text>
</comment>
<dbReference type="InterPro" id="IPR004413">
    <property type="entry name" value="GatB"/>
</dbReference>
<keyword evidence="6 10" id="KW-0648">Protein biosynthesis</keyword>